<keyword evidence="3" id="KW-0808">Transferase</keyword>
<reference evidence="6 7" key="1">
    <citation type="submission" date="2025-05" db="UniProtKB">
        <authorList>
            <consortium name="RefSeq"/>
        </authorList>
    </citation>
    <scope>IDENTIFICATION</scope>
</reference>
<protein>
    <submittedName>
        <fullName evidence="6 7">Procollagen galactosyltransferase 1-like</fullName>
    </submittedName>
</protein>
<dbReference type="RefSeq" id="XP_014663641.1">
    <property type="nucleotide sequence ID" value="XM_014808155.1"/>
</dbReference>
<evidence type="ECO:0000313" key="7">
    <source>
        <dbReference type="RefSeq" id="XP_014663641.1"/>
    </source>
</evidence>
<dbReference type="GeneID" id="106806276"/>
<dbReference type="InterPro" id="IPR050757">
    <property type="entry name" value="Collagen_mod_GT25"/>
</dbReference>
<dbReference type="RefSeq" id="XP_014663640.1">
    <property type="nucleotide sequence ID" value="XM_014808154.1"/>
</dbReference>
<proteinExistence type="inferred from homology"/>
<keyword evidence="5" id="KW-1185">Reference proteome</keyword>
<evidence type="ECO:0000313" key="6">
    <source>
        <dbReference type="RefSeq" id="XP_014663640.1"/>
    </source>
</evidence>
<comment type="similarity">
    <text evidence="1">Belongs to the glycosyltransferase 25 family.</text>
</comment>
<feature type="region of interest" description="Disordered" evidence="4">
    <location>
        <begin position="131"/>
        <end position="150"/>
    </location>
</feature>
<evidence type="ECO:0000256" key="4">
    <source>
        <dbReference type="SAM" id="MobiDB-lite"/>
    </source>
</evidence>
<gene>
    <name evidence="6 7" type="primary">LOC106806276</name>
</gene>
<sequence length="150" mass="17267">MMEAKQMRLDWDLIYLGRKVMDNSDEQWVEGMTTMCHPDYSYWTLSYALTNRGARKLLAQKPLQKMVPVDEYLPIMFNKHPTSEWKHPFSPRDLRAYSAAPLLVHPTHYTKEQNYISDTEDSIVINTDEFGGVPAVPSGGPHTVDKHGEL</sequence>
<dbReference type="Proteomes" id="UP000695022">
    <property type="component" value="Unplaced"/>
</dbReference>
<dbReference type="PANTHER" id="PTHR10730">
    <property type="entry name" value="PROCOLLAGEN-LYSINE,2-OXOGLUTARATE 5-DIOXYGENASE/GLYCOSYLTRANSFERASE 25 FAMILY MEMBER"/>
    <property type="match status" value="1"/>
</dbReference>
<evidence type="ECO:0000313" key="5">
    <source>
        <dbReference type="Proteomes" id="UP000695022"/>
    </source>
</evidence>
<evidence type="ECO:0000256" key="2">
    <source>
        <dbReference type="ARBA" id="ARBA00022676"/>
    </source>
</evidence>
<evidence type="ECO:0000256" key="3">
    <source>
        <dbReference type="ARBA" id="ARBA00022679"/>
    </source>
</evidence>
<accession>A0ABM1DUM0</accession>
<evidence type="ECO:0000256" key="1">
    <source>
        <dbReference type="ARBA" id="ARBA00006721"/>
    </source>
</evidence>
<keyword evidence="2" id="KW-0328">Glycosyltransferase</keyword>
<dbReference type="PANTHER" id="PTHR10730:SF53">
    <property type="entry name" value="GLYCOSYLTRANSFERASE 25 FAMILY MEMBER"/>
    <property type="match status" value="1"/>
</dbReference>
<organism evidence="5 7">
    <name type="scientific">Priapulus caudatus</name>
    <name type="common">Priapulid worm</name>
    <dbReference type="NCBI Taxonomy" id="37621"/>
    <lineage>
        <taxon>Eukaryota</taxon>
        <taxon>Metazoa</taxon>
        <taxon>Ecdysozoa</taxon>
        <taxon>Scalidophora</taxon>
        <taxon>Priapulida</taxon>
        <taxon>Priapulimorpha</taxon>
        <taxon>Priapulimorphida</taxon>
        <taxon>Priapulidae</taxon>
        <taxon>Priapulus</taxon>
    </lineage>
</organism>
<name>A0ABM1DUM0_PRICU</name>